<dbReference type="PANTHER" id="PTHR11474">
    <property type="entry name" value="TYROSINASE FAMILY MEMBER"/>
    <property type="match status" value="1"/>
</dbReference>
<keyword evidence="6" id="KW-1185">Reference proteome</keyword>
<dbReference type="EMBL" id="PDLM01000009">
    <property type="protein sequence ID" value="RDW69196.1"/>
    <property type="molecule type" value="Genomic_DNA"/>
</dbReference>
<dbReference type="PRINTS" id="PR00092">
    <property type="entry name" value="TYROSINASE"/>
</dbReference>
<gene>
    <name evidence="5" type="ORF">BP6252_08216</name>
</gene>
<dbReference type="PROSITE" id="PS00498">
    <property type="entry name" value="TYROSINASE_2"/>
    <property type="match status" value="1"/>
</dbReference>
<dbReference type="SUPFAM" id="SSF48056">
    <property type="entry name" value="Di-copper centre-containing domain"/>
    <property type="match status" value="1"/>
</dbReference>
<dbReference type="STRING" id="1849047.A0A3D8R5C5"/>
<dbReference type="Gene3D" id="1.10.1280.10">
    <property type="entry name" value="Di-copper center containing domain from catechol oxidase"/>
    <property type="match status" value="1"/>
</dbReference>
<evidence type="ECO:0000256" key="1">
    <source>
        <dbReference type="ARBA" id="ARBA00022723"/>
    </source>
</evidence>
<dbReference type="InterPro" id="IPR002227">
    <property type="entry name" value="Tyrosinase_Cu-bd"/>
</dbReference>
<protein>
    <submittedName>
        <fullName evidence="5">Tyrosinase central protein-like protein</fullName>
    </submittedName>
</protein>
<comment type="caution">
    <text evidence="5">The sequence shown here is derived from an EMBL/GenBank/DDBJ whole genome shotgun (WGS) entry which is preliminary data.</text>
</comment>
<dbReference type="PROSITE" id="PS00497">
    <property type="entry name" value="TYROSINASE_1"/>
    <property type="match status" value="1"/>
</dbReference>
<sequence>MKIQFVAATTFLVSTSYASTLPRRETSSTDTTSLTFFNGTCTAEKITIRKEWRNLSDAEKKAYTNAELCLMELPAQTSLSGVTSRFSDLQGLHRSLTNTSVGDIIHNVGQFLPWHRMFMHTHETLLREHCNYTGPMSWWDEKLDADSGNFFQSNMWTDSGIGSNGTGTASCVTNGPFANTIEHIGPLLENTDYCLGRAWDNSLIQYSNSAAVEACTQHNDYYSFFNCMVAYPDGPHVAGHTAVGMLMADIDSSPGDPAFFLHHNYVDRIWWQWQQANASFRMYDMSGNSVNLSLPLNIENTPASGWPNTTLDYTLNVADILPSVSIQTVMNVQGGYLCYKYDY</sequence>
<evidence type="ECO:0000256" key="2">
    <source>
        <dbReference type="ARBA" id="ARBA00023008"/>
    </source>
</evidence>
<evidence type="ECO:0000259" key="3">
    <source>
        <dbReference type="PROSITE" id="PS00497"/>
    </source>
</evidence>
<dbReference type="PANTHER" id="PTHR11474:SF126">
    <property type="entry name" value="TYROSINASE-LIKE PROTEIN TYR-1-RELATED"/>
    <property type="match status" value="1"/>
</dbReference>
<dbReference type="GO" id="GO:0016491">
    <property type="term" value="F:oxidoreductase activity"/>
    <property type="evidence" value="ECO:0007669"/>
    <property type="project" value="InterPro"/>
</dbReference>
<dbReference type="Pfam" id="PF00264">
    <property type="entry name" value="Tyrosinase"/>
    <property type="match status" value="1"/>
</dbReference>
<dbReference type="InterPro" id="IPR008922">
    <property type="entry name" value="Di-copper_centre_dom_sf"/>
</dbReference>
<feature type="domain" description="Tyrosinase copper-binding" evidence="4">
    <location>
        <begin position="256"/>
        <end position="267"/>
    </location>
</feature>
<organism evidence="5 6">
    <name type="scientific">Coleophoma cylindrospora</name>
    <dbReference type="NCBI Taxonomy" id="1849047"/>
    <lineage>
        <taxon>Eukaryota</taxon>
        <taxon>Fungi</taxon>
        <taxon>Dikarya</taxon>
        <taxon>Ascomycota</taxon>
        <taxon>Pezizomycotina</taxon>
        <taxon>Leotiomycetes</taxon>
        <taxon>Helotiales</taxon>
        <taxon>Dermateaceae</taxon>
        <taxon>Coleophoma</taxon>
    </lineage>
</organism>
<proteinExistence type="predicted"/>
<keyword evidence="2" id="KW-0186">Copper</keyword>
<accession>A0A3D8R5C5</accession>
<evidence type="ECO:0000259" key="4">
    <source>
        <dbReference type="PROSITE" id="PS00498"/>
    </source>
</evidence>
<keyword evidence="1" id="KW-0479">Metal-binding</keyword>
<reference evidence="5 6" key="1">
    <citation type="journal article" date="2018" name="IMA Fungus">
        <title>IMA Genome-F 9: Draft genome sequence of Annulohypoxylon stygium, Aspergillus mulundensis, Berkeleyomyces basicola (syn. Thielaviopsis basicola), Ceratocystis smalleyi, two Cercospora beticola strains, Coleophoma cylindrospora, Fusarium fracticaudum, Phialophora cf. hyalina, and Morchella septimelata.</title>
        <authorList>
            <person name="Wingfield B.D."/>
            <person name="Bills G.F."/>
            <person name="Dong Y."/>
            <person name="Huang W."/>
            <person name="Nel W.J."/>
            <person name="Swalarsk-Parry B.S."/>
            <person name="Vaghefi N."/>
            <person name="Wilken P.M."/>
            <person name="An Z."/>
            <person name="de Beer Z.W."/>
            <person name="De Vos L."/>
            <person name="Chen L."/>
            <person name="Duong T.A."/>
            <person name="Gao Y."/>
            <person name="Hammerbacher A."/>
            <person name="Kikkert J.R."/>
            <person name="Li Y."/>
            <person name="Li H."/>
            <person name="Li K."/>
            <person name="Li Q."/>
            <person name="Liu X."/>
            <person name="Ma X."/>
            <person name="Naidoo K."/>
            <person name="Pethybridge S.J."/>
            <person name="Sun J."/>
            <person name="Steenkamp E.T."/>
            <person name="van der Nest M.A."/>
            <person name="van Wyk S."/>
            <person name="Wingfield M.J."/>
            <person name="Xiong C."/>
            <person name="Yue Q."/>
            <person name="Zhang X."/>
        </authorList>
    </citation>
    <scope>NUCLEOTIDE SEQUENCE [LARGE SCALE GENOMIC DNA]</scope>
    <source>
        <strain evidence="5 6">BP6252</strain>
    </source>
</reference>
<dbReference type="OrthoDB" id="6132182at2759"/>
<dbReference type="Proteomes" id="UP000256645">
    <property type="component" value="Unassembled WGS sequence"/>
</dbReference>
<evidence type="ECO:0000313" key="6">
    <source>
        <dbReference type="Proteomes" id="UP000256645"/>
    </source>
</evidence>
<evidence type="ECO:0000313" key="5">
    <source>
        <dbReference type="EMBL" id="RDW69196.1"/>
    </source>
</evidence>
<feature type="domain" description="Tyrosinase copper-binding" evidence="3">
    <location>
        <begin position="106"/>
        <end position="123"/>
    </location>
</feature>
<dbReference type="AlphaFoldDB" id="A0A3D8R5C5"/>
<dbReference type="GO" id="GO:0046872">
    <property type="term" value="F:metal ion binding"/>
    <property type="evidence" value="ECO:0007669"/>
    <property type="project" value="UniProtKB-KW"/>
</dbReference>
<dbReference type="InterPro" id="IPR050316">
    <property type="entry name" value="Tyrosinase/Hemocyanin"/>
</dbReference>
<name>A0A3D8R5C5_9HELO</name>